<gene>
    <name evidence="1" type="ORF">ACOLOM_LOCUS10725</name>
</gene>
<evidence type="ECO:0000313" key="2">
    <source>
        <dbReference type="Proteomes" id="UP000789525"/>
    </source>
</evidence>
<organism evidence="1 2">
    <name type="scientific">Acaulospora colombiana</name>
    <dbReference type="NCBI Taxonomy" id="27376"/>
    <lineage>
        <taxon>Eukaryota</taxon>
        <taxon>Fungi</taxon>
        <taxon>Fungi incertae sedis</taxon>
        <taxon>Mucoromycota</taxon>
        <taxon>Glomeromycotina</taxon>
        <taxon>Glomeromycetes</taxon>
        <taxon>Diversisporales</taxon>
        <taxon>Acaulosporaceae</taxon>
        <taxon>Acaulospora</taxon>
    </lineage>
</organism>
<feature type="non-terminal residue" evidence="1">
    <location>
        <position position="357"/>
    </location>
</feature>
<comment type="caution">
    <text evidence="1">The sequence shown here is derived from an EMBL/GenBank/DDBJ whole genome shotgun (WGS) entry which is preliminary data.</text>
</comment>
<protein>
    <submittedName>
        <fullName evidence="1">16575_t:CDS:1</fullName>
    </submittedName>
</protein>
<accession>A0ACA9PPN6</accession>
<dbReference type="EMBL" id="CAJVPT010035734">
    <property type="protein sequence ID" value="CAG8712252.1"/>
    <property type="molecule type" value="Genomic_DNA"/>
</dbReference>
<reference evidence="1" key="1">
    <citation type="submission" date="2021-06" db="EMBL/GenBank/DDBJ databases">
        <authorList>
            <person name="Kallberg Y."/>
            <person name="Tangrot J."/>
            <person name="Rosling A."/>
        </authorList>
    </citation>
    <scope>NUCLEOTIDE SEQUENCE</scope>
    <source>
        <strain evidence="1">CL356</strain>
    </source>
</reference>
<name>A0ACA9PPN6_9GLOM</name>
<sequence length="357" mass="41174">EQTAKQATSNDPKERALREKVERMKKRKEEDDARWKSGSQWRWEIISGRAGQTRKEGEEKWKTAMEGHSYWREEKGESDSQMQCRWERGVFLAGRLQDGDAFMSDDEDENGQGPSKPRKKNRDPEHLKALDTQHWLELVDPQGETSGPRLGYSIIYLASTIIKSGWRKIRVITFSDGQSFPSERLDYRLTRPKQRLNYLVKIDPDGKLRWDHNGQYVDTSPGKWRDAGEGKGILPIDESNEPISAPPVNRTRSDSSSSSSSEEELQAAQHYQEDLEGQVYYKGSHGETIEEDGTEEYMGICLVTSAGLIKSKYRTSIDHYRQFLDAMKDRGLDLHRSRTLESLYQVYERDDEEGQEG</sequence>
<keyword evidence="2" id="KW-1185">Reference proteome</keyword>
<proteinExistence type="predicted"/>
<evidence type="ECO:0000313" key="1">
    <source>
        <dbReference type="EMBL" id="CAG8712252.1"/>
    </source>
</evidence>
<dbReference type="Proteomes" id="UP000789525">
    <property type="component" value="Unassembled WGS sequence"/>
</dbReference>
<feature type="non-terminal residue" evidence="1">
    <location>
        <position position="1"/>
    </location>
</feature>